<dbReference type="Gene3D" id="3.30.740.10">
    <property type="entry name" value="Protein Inhibitor Of Neuronal Nitric Oxide Synthase"/>
    <property type="match status" value="1"/>
</dbReference>
<evidence type="ECO:0000313" key="3">
    <source>
        <dbReference type="Proteomes" id="UP001346149"/>
    </source>
</evidence>
<sequence>MASHQNQIINRQKKGGLGMVAFFKQAPEEPASTKSNKPPRTWLLSRKKKPSSSAMPETLHQRRFDPEKRVISVVPDEGGGRGRGRGRGRGVVSDDVEMVVAARRSVSQVETNLASAVAFLQVKVVATDMAGSMQVHAFRCARASYDSLEKFSSKHMAFNMKKEFDEVYGPAWHCIVGSNFGSFVTHATGCFIYFSMEKLYVLLFRTKVQL</sequence>
<reference evidence="2 3" key="1">
    <citation type="journal article" date="2023" name="Hortic Res">
        <title>Pangenome of water caltrop reveals structural variations and asymmetric subgenome divergence after allopolyploidization.</title>
        <authorList>
            <person name="Zhang X."/>
            <person name="Chen Y."/>
            <person name="Wang L."/>
            <person name="Yuan Y."/>
            <person name="Fang M."/>
            <person name="Shi L."/>
            <person name="Lu R."/>
            <person name="Comes H.P."/>
            <person name="Ma Y."/>
            <person name="Chen Y."/>
            <person name="Huang G."/>
            <person name="Zhou Y."/>
            <person name="Zheng Z."/>
            <person name="Qiu Y."/>
        </authorList>
    </citation>
    <scope>NUCLEOTIDE SEQUENCE [LARGE SCALE GENOMIC DNA]</scope>
    <source>
        <strain evidence="2">F231</strain>
    </source>
</reference>
<gene>
    <name evidence="2" type="ORF">SAY86_026110</name>
</gene>
<dbReference type="GO" id="GO:0007017">
    <property type="term" value="P:microtubule-based process"/>
    <property type="evidence" value="ECO:0007669"/>
    <property type="project" value="InterPro"/>
</dbReference>
<dbReference type="InterPro" id="IPR001372">
    <property type="entry name" value="Dynein_light_chain_typ-1/2"/>
</dbReference>
<dbReference type="GO" id="GO:0045505">
    <property type="term" value="F:dynein intermediate chain binding"/>
    <property type="evidence" value="ECO:0007669"/>
    <property type="project" value="TreeGrafter"/>
</dbReference>
<dbReference type="AlphaFoldDB" id="A0AAN7QHB2"/>
<evidence type="ECO:0000256" key="1">
    <source>
        <dbReference type="SAM" id="MobiDB-lite"/>
    </source>
</evidence>
<feature type="region of interest" description="Disordered" evidence="1">
    <location>
        <begin position="26"/>
        <end position="61"/>
    </location>
</feature>
<dbReference type="InterPro" id="IPR037177">
    <property type="entry name" value="DLC_sf"/>
</dbReference>
<dbReference type="Proteomes" id="UP001346149">
    <property type="component" value="Unassembled WGS sequence"/>
</dbReference>
<protein>
    <recommendedName>
        <fullName evidence="4">Dynein light chain</fullName>
    </recommendedName>
</protein>
<dbReference type="PANTHER" id="PTHR11886:SF37">
    <property type="entry name" value="DYNEIN LIGHT CHAIN"/>
    <property type="match status" value="1"/>
</dbReference>
<dbReference type="SUPFAM" id="SSF54648">
    <property type="entry name" value="DLC"/>
    <property type="match status" value="1"/>
</dbReference>
<dbReference type="FunFam" id="3.30.740.10:FF:000003">
    <property type="entry name" value="Dynein light chain"/>
    <property type="match status" value="1"/>
</dbReference>
<dbReference type="Pfam" id="PF01221">
    <property type="entry name" value="Dynein_light"/>
    <property type="match status" value="1"/>
</dbReference>
<evidence type="ECO:0000313" key="2">
    <source>
        <dbReference type="EMBL" id="KAK4765020.1"/>
    </source>
</evidence>
<dbReference type="GO" id="GO:0005868">
    <property type="term" value="C:cytoplasmic dynein complex"/>
    <property type="evidence" value="ECO:0007669"/>
    <property type="project" value="TreeGrafter"/>
</dbReference>
<evidence type="ECO:0008006" key="4">
    <source>
        <dbReference type="Google" id="ProtNLM"/>
    </source>
</evidence>
<dbReference type="PANTHER" id="PTHR11886">
    <property type="entry name" value="DYNEIN LIGHT CHAIN"/>
    <property type="match status" value="1"/>
</dbReference>
<accession>A0AAN7QHB2</accession>
<proteinExistence type="predicted"/>
<organism evidence="2 3">
    <name type="scientific">Trapa natans</name>
    <name type="common">Water chestnut</name>
    <dbReference type="NCBI Taxonomy" id="22666"/>
    <lineage>
        <taxon>Eukaryota</taxon>
        <taxon>Viridiplantae</taxon>
        <taxon>Streptophyta</taxon>
        <taxon>Embryophyta</taxon>
        <taxon>Tracheophyta</taxon>
        <taxon>Spermatophyta</taxon>
        <taxon>Magnoliopsida</taxon>
        <taxon>eudicotyledons</taxon>
        <taxon>Gunneridae</taxon>
        <taxon>Pentapetalae</taxon>
        <taxon>rosids</taxon>
        <taxon>malvids</taxon>
        <taxon>Myrtales</taxon>
        <taxon>Lythraceae</taxon>
        <taxon>Trapa</taxon>
    </lineage>
</organism>
<keyword evidence="3" id="KW-1185">Reference proteome</keyword>
<dbReference type="SMART" id="SM01375">
    <property type="entry name" value="Dynein_light"/>
    <property type="match status" value="1"/>
</dbReference>
<comment type="caution">
    <text evidence="2">The sequence shown here is derived from an EMBL/GenBank/DDBJ whole genome shotgun (WGS) entry which is preliminary data.</text>
</comment>
<dbReference type="EMBL" id="JAXQNO010000023">
    <property type="protein sequence ID" value="KAK4765020.1"/>
    <property type="molecule type" value="Genomic_DNA"/>
</dbReference>
<name>A0AAN7QHB2_TRANT</name>